<dbReference type="Proteomes" id="UP000729402">
    <property type="component" value="Unassembled WGS sequence"/>
</dbReference>
<feature type="compositionally biased region" description="Low complexity" evidence="1">
    <location>
        <begin position="40"/>
        <end position="51"/>
    </location>
</feature>
<keyword evidence="3" id="KW-1185">Reference proteome</keyword>
<evidence type="ECO:0000313" key="3">
    <source>
        <dbReference type="Proteomes" id="UP000729402"/>
    </source>
</evidence>
<feature type="region of interest" description="Disordered" evidence="1">
    <location>
        <begin position="1"/>
        <end position="21"/>
    </location>
</feature>
<reference evidence="2" key="1">
    <citation type="journal article" date="2021" name="bioRxiv">
        <title>Whole Genome Assembly and Annotation of Northern Wild Rice, Zizania palustris L., Supports a Whole Genome Duplication in the Zizania Genus.</title>
        <authorList>
            <person name="Haas M."/>
            <person name="Kono T."/>
            <person name="Macchietto M."/>
            <person name="Millas R."/>
            <person name="McGilp L."/>
            <person name="Shao M."/>
            <person name="Duquette J."/>
            <person name="Hirsch C.N."/>
            <person name="Kimball J."/>
        </authorList>
    </citation>
    <scope>NUCLEOTIDE SEQUENCE</scope>
    <source>
        <tissue evidence="2">Fresh leaf tissue</tissue>
    </source>
</reference>
<feature type="region of interest" description="Disordered" evidence="1">
    <location>
        <begin position="40"/>
        <end position="113"/>
    </location>
</feature>
<dbReference type="EMBL" id="JAAALK010000282">
    <property type="protein sequence ID" value="KAG8079789.1"/>
    <property type="molecule type" value="Genomic_DNA"/>
</dbReference>
<comment type="caution">
    <text evidence="2">The sequence shown here is derived from an EMBL/GenBank/DDBJ whole genome shotgun (WGS) entry which is preliminary data.</text>
</comment>
<feature type="compositionally biased region" description="Polar residues" evidence="1">
    <location>
        <begin position="1"/>
        <end position="12"/>
    </location>
</feature>
<name>A0A8J5W680_ZIZPA</name>
<dbReference type="AlphaFoldDB" id="A0A8J5W680"/>
<organism evidence="2 3">
    <name type="scientific">Zizania palustris</name>
    <name type="common">Northern wild rice</name>
    <dbReference type="NCBI Taxonomy" id="103762"/>
    <lineage>
        <taxon>Eukaryota</taxon>
        <taxon>Viridiplantae</taxon>
        <taxon>Streptophyta</taxon>
        <taxon>Embryophyta</taxon>
        <taxon>Tracheophyta</taxon>
        <taxon>Spermatophyta</taxon>
        <taxon>Magnoliopsida</taxon>
        <taxon>Liliopsida</taxon>
        <taxon>Poales</taxon>
        <taxon>Poaceae</taxon>
        <taxon>BOP clade</taxon>
        <taxon>Oryzoideae</taxon>
        <taxon>Oryzeae</taxon>
        <taxon>Zizaniinae</taxon>
        <taxon>Zizania</taxon>
    </lineage>
</organism>
<accession>A0A8J5W680</accession>
<reference evidence="2" key="2">
    <citation type="submission" date="2021-02" db="EMBL/GenBank/DDBJ databases">
        <authorList>
            <person name="Kimball J.A."/>
            <person name="Haas M.W."/>
            <person name="Macchietto M."/>
            <person name="Kono T."/>
            <person name="Duquette J."/>
            <person name="Shao M."/>
        </authorList>
    </citation>
    <scope>NUCLEOTIDE SEQUENCE</scope>
    <source>
        <tissue evidence="2">Fresh leaf tissue</tissue>
    </source>
</reference>
<feature type="compositionally biased region" description="Basic and acidic residues" evidence="1">
    <location>
        <begin position="71"/>
        <end position="93"/>
    </location>
</feature>
<gene>
    <name evidence="2" type="ORF">GUJ93_ZPchr0007g4240</name>
</gene>
<protein>
    <submittedName>
        <fullName evidence="2">Uncharacterized protein</fullName>
    </submittedName>
</protein>
<evidence type="ECO:0000256" key="1">
    <source>
        <dbReference type="SAM" id="MobiDB-lite"/>
    </source>
</evidence>
<proteinExistence type="predicted"/>
<sequence length="113" mass="11887">MTKSCLAGTSLSRAACPGGHLPPPLQPFPLAAISLCRCSPSPAASSADPSSWPTSRRRAPCPGHSGALASIKERRDVAAVARAETDAMTDKQGRLVCPDTPTEEEERIRQHIA</sequence>
<evidence type="ECO:0000313" key="2">
    <source>
        <dbReference type="EMBL" id="KAG8079789.1"/>
    </source>
</evidence>